<dbReference type="KEGG" id="ngr:NAEGRDRAFT_68842"/>
<name>D2VIY5_NAEGR</name>
<gene>
    <name evidence="2" type="ORF">NAEGRDRAFT_68842</name>
</gene>
<dbReference type="Pfam" id="PF14497">
    <property type="entry name" value="GST_C_3"/>
    <property type="match status" value="1"/>
</dbReference>
<evidence type="ECO:0000313" key="3">
    <source>
        <dbReference type="Proteomes" id="UP000006671"/>
    </source>
</evidence>
<organism evidence="3">
    <name type="scientific">Naegleria gruberi</name>
    <name type="common">Amoeba</name>
    <dbReference type="NCBI Taxonomy" id="5762"/>
    <lineage>
        <taxon>Eukaryota</taxon>
        <taxon>Discoba</taxon>
        <taxon>Heterolobosea</taxon>
        <taxon>Tetramitia</taxon>
        <taxon>Eutetramitia</taxon>
        <taxon>Vahlkampfiidae</taxon>
        <taxon>Naegleria</taxon>
    </lineage>
</organism>
<dbReference type="AlphaFoldDB" id="D2VIY5"/>
<dbReference type="Gene3D" id="1.20.1050.10">
    <property type="match status" value="1"/>
</dbReference>
<sequence>MKGLTISNRHSNFKGVFETMAQMSGISIRFHSKEEEDLINQKKESGHFLNAHYSNLHSSTIGRYLARLAKLYPTETLNDATLSDEFVEIFSDLLKQDEISASDLEELFQYLENLLSPETDGFLVGGQMSWADIYLWKLLERVEHRFDIKRFDNVSTFKDILFKRLLNHEK</sequence>
<dbReference type="InParanoid" id="D2VIY5"/>
<feature type="domain" description="Glutathione S-transferase C-terminal" evidence="1">
    <location>
        <begin position="98"/>
        <end position="166"/>
    </location>
</feature>
<accession>D2VIY5</accession>
<dbReference type="OrthoDB" id="414243at2759"/>
<dbReference type="Gene3D" id="3.40.30.10">
    <property type="entry name" value="Glutaredoxin"/>
    <property type="match status" value="1"/>
</dbReference>
<dbReference type="InterPro" id="IPR004046">
    <property type="entry name" value="GST_C"/>
</dbReference>
<dbReference type="RefSeq" id="XP_002675927.1">
    <property type="nucleotide sequence ID" value="XM_002675881.1"/>
</dbReference>
<protein>
    <submittedName>
        <fullName evidence="2">Predicted protein</fullName>
    </submittedName>
</protein>
<dbReference type="EMBL" id="GG738875">
    <property type="protein sequence ID" value="EFC43183.1"/>
    <property type="molecule type" value="Genomic_DNA"/>
</dbReference>
<reference evidence="2 3" key="1">
    <citation type="journal article" date="2010" name="Cell">
        <title>The genome of Naegleria gruberi illuminates early eukaryotic versatility.</title>
        <authorList>
            <person name="Fritz-Laylin L.K."/>
            <person name="Prochnik S.E."/>
            <person name="Ginger M.L."/>
            <person name="Dacks J.B."/>
            <person name="Carpenter M.L."/>
            <person name="Field M.C."/>
            <person name="Kuo A."/>
            <person name="Paredez A."/>
            <person name="Chapman J."/>
            <person name="Pham J."/>
            <person name="Shu S."/>
            <person name="Neupane R."/>
            <person name="Cipriano M."/>
            <person name="Mancuso J."/>
            <person name="Tu H."/>
            <person name="Salamov A."/>
            <person name="Lindquist E."/>
            <person name="Shapiro H."/>
            <person name="Lucas S."/>
            <person name="Grigoriev I.V."/>
            <person name="Cande W.Z."/>
            <person name="Fulton C."/>
            <person name="Rokhsar D.S."/>
            <person name="Dawson S.C."/>
        </authorList>
    </citation>
    <scope>NUCLEOTIDE SEQUENCE [LARGE SCALE GENOMIC DNA]</scope>
    <source>
        <strain evidence="2 3">NEG-M</strain>
    </source>
</reference>
<dbReference type="InterPro" id="IPR036282">
    <property type="entry name" value="Glutathione-S-Trfase_C_sf"/>
</dbReference>
<dbReference type="GeneID" id="8853167"/>
<evidence type="ECO:0000259" key="1">
    <source>
        <dbReference type="Pfam" id="PF14497"/>
    </source>
</evidence>
<evidence type="ECO:0000313" key="2">
    <source>
        <dbReference type="EMBL" id="EFC43183.1"/>
    </source>
</evidence>
<dbReference type="VEuPathDB" id="AmoebaDB:NAEGRDRAFT_68842"/>
<dbReference type="Proteomes" id="UP000006671">
    <property type="component" value="Unassembled WGS sequence"/>
</dbReference>
<dbReference type="SUPFAM" id="SSF47616">
    <property type="entry name" value="GST C-terminal domain-like"/>
    <property type="match status" value="1"/>
</dbReference>
<proteinExistence type="predicted"/>
<keyword evidence="3" id="KW-1185">Reference proteome</keyword>